<dbReference type="EMBL" id="JACEFO010002349">
    <property type="protein sequence ID" value="KAF8664425.1"/>
    <property type="molecule type" value="Genomic_DNA"/>
</dbReference>
<organism evidence="2 3">
    <name type="scientific">Digitaria exilis</name>
    <dbReference type="NCBI Taxonomy" id="1010633"/>
    <lineage>
        <taxon>Eukaryota</taxon>
        <taxon>Viridiplantae</taxon>
        <taxon>Streptophyta</taxon>
        <taxon>Embryophyta</taxon>
        <taxon>Tracheophyta</taxon>
        <taxon>Spermatophyta</taxon>
        <taxon>Magnoliopsida</taxon>
        <taxon>Liliopsida</taxon>
        <taxon>Poales</taxon>
        <taxon>Poaceae</taxon>
        <taxon>PACMAD clade</taxon>
        <taxon>Panicoideae</taxon>
        <taxon>Panicodae</taxon>
        <taxon>Paniceae</taxon>
        <taxon>Anthephorinae</taxon>
        <taxon>Digitaria</taxon>
    </lineage>
</organism>
<evidence type="ECO:0000313" key="3">
    <source>
        <dbReference type="Proteomes" id="UP000636709"/>
    </source>
</evidence>
<sequence>MGTDQQFDAAAAAGVDRITDLPDDVLHMILARLPSTTDAARTSVLSRRWRRVWAGVPALSFRYHESPSSSSAQQVYQLDRIDAALSGHAATATVDVERLEIAVPYGVPGRPRRPVAALRLAAPQRRAPARRAPL</sequence>
<dbReference type="OrthoDB" id="677997at2759"/>
<dbReference type="CDD" id="cd22160">
    <property type="entry name" value="F-box_AtFBL13-like"/>
    <property type="match status" value="1"/>
</dbReference>
<dbReference type="PANTHER" id="PTHR34709:SF72">
    <property type="entry name" value="OS07G0130000 PROTEIN"/>
    <property type="match status" value="1"/>
</dbReference>
<gene>
    <name evidence="2" type="ORF">HU200_054597</name>
</gene>
<reference evidence="2" key="1">
    <citation type="submission" date="2020-07" db="EMBL/GenBank/DDBJ databases">
        <title>Genome sequence and genetic diversity analysis of an under-domesticated orphan crop, white fonio (Digitaria exilis).</title>
        <authorList>
            <person name="Bennetzen J.L."/>
            <person name="Chen S."/>
            <person name="Ma X."/>
            <person name="Wang X."/>
            <person name="Yssel A.E.J."/>
            <person name="Chaluvadi S.R."/>
            <person name="Johnson M."/>
            <person name="Gangashetty P."/>
            <person name="Hamidou F."/>
            <person name="Sanogo M.D."/>
            <person name="Zwaenepoel A."/>
            <person name="Wallace J."/>
            <person name="Van De Peer Y."/>
            <person name="Van Deynze A."/>
        </authorList>
    </citation>
    <scope>NUCLEOTIDE SEQUENCE</scope>
    <source>
        <tissue evidence="2">Leaves</tissue>
    </source>
</reference>
<dbReference type="SUPFAM" id="SSF81383">
    <property type="entry name" value="F-box domain"/>
    <property type="match status" value="1"/>
</dbReference>
<accession>A0A835APH4</accession>
<evidence type="ECO:0000313" key="2">
    <source>
        <dbReference type="EMBL" id="KAF8664425.1"/>
    </source>
</evidence>
<dbReference type="PROSITE" id="PS50181">
    <property type="entry name" value="FBOX"/>
    <property type="match status" value="1"/>
</dbReference>
<dbReference type="AlphaFoldDB" id="A0A835APH4"/>
<dbReference type="InterPro" id="IPR055312">
    <property type="entry name" value="FBL15-like"/>
</dbReference>
<keyword evidence="3" id="KW-1185">Reference proteome</keyword>
<proteinExistence type="predicted"/>
<dbReference type="Pfam" id="PF00646">
    <property type="entry name" value="F-box"/>
    <property type="match status" value="1"/>
</dbReference>
<protein>
    <recommendedName>
        <fullName evidence="1">F-box domain-containing protein</fullName>
    </recommendedName>
</protein>
<dbReference type="Proteomes" id="UP000636709">
    <property type="component" value="Unassembled WGS sequence"/>
</dbReference>
<comment type="caution">
    <text evidence="2">The sequence shown here is derived from an EMBL/GenBank/DDBJ whole genome shotgun (WGS) entry which is preliminary data.</text>
</comment>
<evidence type="ECO:0000259" key="1">
    <source>
        <dbReference type="PROSITE" id="PS50181"/>
    </source>
</evidence>
<feature type="domain" description="F-box" evidence="1">
    <location>
        <begin position="15"/>
        <end position="52"/>
    </location>
</feature>
<name>A0A835APH4_9POAL</name>
<dbReference type="PANTHER" id="PTHR34709">
    <property type="entry name" value="OS10G0396666 PROTEIN"/>
    <property type="match status" value="1"/>
</dbReference>
<dbReference type="InterPro" id="IPR036047">
    <property type="entry name" value="F-box-like_dom_sf"/>
</dbReference>
<dbReference type="Gramene" id="Dexi2B01G0028500.1">
    <property type="protein sequence ID" value="Dexi2B01G0028500.1:cds"/>
    <property type="gene ID" value="Dexi2B01G0028500"/>
</dbReference>
<dbReference type="InterPro" id="IPR053781">
    <property type="entry name" value="F-box_AtFBL13-like"/>
</dbReference>
<dbReference type="Gene3D" id="1.20.1280.50">
    <property type="match status" value="1"/>
</dbReference>
<dbReference type="InterPro" id="IPR001810">
    <property type="entry name" value="F-box_dom"/>
</dbReference>
<dbReference type="SMART" id="SM00256">
    <property type="entry name" value="FBOX"/>
    <property type="match status" value="1"/>
</dbReference>